<gene>
    <name evidence="1" type="ORF">H4R18_001694</name>
</gene>
<organism evidence="1 2">
    <name type="scientific">Coemansia javaensis</name>
    <dbReference type="NCBI Taxonomy" id="2761396"/>
    <lineage>
        <taxon>Eukaryota</taxon>
        <taxon>Fungi</taxon>
        <taxon>Fungi incertae sedis</taxon>
        <taxon>Zoopagomycota</taxon>
        <taxon>Kickxellomycotina</taxon>
        <taxon>Kickxellomycetes</taxon>
        <taxon>Kickxellales</taxon>
        <taxon>Kickxellaceae</taxon>
        <taxon>Coemansia</taxon>
    </lineage>
</organism>
<dbReference type="OrthoDB" id="5517020at2759"/>
<reference evidence="1" key="1">
    <citation type="submission" date="2022-07" db="EMBL/GenBank/DDBJ databases">
        <title>Phylogenomic reconstructions and comparative analyses of Kickxellomycotina fungi.</title>
        <authorList>
            <person name="Reynolds N.K."/>
            <person name="Stajich J.E."/>
            <person name="Barry K."/>
            <person name="Grigoriev I.V."/>
            <person name="Crous P."/>
            <person name="Smith M.E."/>
        </authorList>
    </citation>
    <scope>NUCLEOTIDE SEQUENCE</scope>
    <source>
        <strain evidence="1">NBRC 105414</strain>
    </source>
</reference>
<evidence type="ECO:0000313" key="1">
    <source>
        <dbReference type="EMBL" id="KAJ2783429.1"/>
    </source>
</evidence>
<dbReference type="AlphaFoldDB" id="A0A9W8HHA9"/>
<dbReference type="EMBL" id="JANBUL010000047">
    <property type="protein sequence ID" value="KAJ2783429.1"/>
    <property type="molecule type" value="Genomic_DNA"/>
</dbReference>
<keyword evidence="2" id="KW-1185">Reference proteome</keyword>
<comment type="caution">
    <text evidence="1">The sequence shown here is derived from an EMBL/GenBank/DDBJ whole genome shotgun (WGS) entry which is preliminary data.</text>
</comment>
<dbReference type="Proteomes" id="UP001140217">
    <property type="component" value="Unassembled WGS sequence"/>
</dbReference>
<sequence>MLPACVVEGAARYLGSAEAPLELVPLLGVCRAWRLAVCPLFYRAALVAASGAHGLRTLAEAVAAGCQQHIVQLHVPLPAQAQAQAQAQALALALAVPAACGPLPAVRSLVFRASAAAGSPPGDAVAGSMPEDVVTSLLRLAPNARHMAAAEGAGPAAERVLSWACAASSGPRIAGVGLAGTCLDARFPAEALGSIALAGLDPPQPSVELVRRSAPTLERLHVGCAAASTAALLFVGGGRGPATLVYPRLRHLHIGRSTGDPPPALAPRNPLPRLETLHCFGRAPLPVALVLLEGRAQLRHVALTVDADLAARLRQDAESGTPFPGLGFVSLQADPGPAAGGRYLALLRLCPAVHTVRVLHMQGPGLLAPTPLCLPASVRRLDLGYRVLTLDQAVRVLCASPQLLAARLAASKSLGPPPHSLLSARALGSLRARHRTQGACVRSVELLVRCSESGPAAARFALALAAAVPSIAALRIAVRAGAEHSARAHIETRRRRYPYSRAAHLAGVRFTVNKEPAAAC</sequence>
<protein>
    <submittedName>
        <fullName evidence="1">Uncharacterized protein</fullName>
    </submittedName>
</protein>
<name>A0A9W8HHA9_9FUNG</name>
<proteinExistence type="predicted"/>
<evidence type="ECO:0000313" key="2">
    <source>
        <dbReference type="Proteomes" id="UP001140217"/>
    </source>
</evidence>
<accession>A0A9W8HHA9</accession>